<dbReference type="Gene3D" id="3.40.50.720">
    <property type="entry name" value="NAD(P)-binding Rossmann-like Domain"/>
    <property type="match status" value="1"/>
</dbReference>
<dbReference type="GO" id="GO:0006740">
    <property type="term" value="P:NADPH regeneration"/>
    <property type="evidence" value="ECO:0007669"/>
    <property type="project" value="TreeGrafter"/>
</dbReference>
<feature type="domain" description="GFO/IDH/MocA-like oxidoreductase" evidence="4">
    <location>
        <begin position="135"/>
        <end position="247"/>
    </location>
</feature>
<feature type="domain" description="Gfo/Idh/MocA-like oxidoreductase N-terminal" evidence="3">
    <location>
        <begin position="4"/>
        <end position="117"/>
    </location>
</feature>
<proteinExistence type="inferred from homology"/>
<evidence type="ECO:0000256" key="1">
    <source>
        <dbReference type="ARBA" id="ARBA00010928"/>
    </source>
</evidence>
<dbReference type="GO" id="GO:0016491">
    <property type="term" value="F:oxidoreductase activity"/>
    <property type="evidence" value="ECO:0007669"/>
    <property type="project" value="UniProtKB-KW"/>
</dbReference>
<sequence>MRARVLVVGAGRIAAVHALSISRHPRLTLAGFVDPKGGHTLATDFDAALFSNWQEGIDRGKPDAVVITSPTASHVDYLLKCAALGMPCLCEKPISLEREPMLRAIEAVTRSQIPVILGFHRRYDPHRREMYFRRAEGEIGALEHMLFLSRDPRLPDREVMKHQGGMVADMVIHDLDEALWYTGRLPDRICASLSRKEDPSLKEIGDFDTANIQMEWMDGPVAQISAARRAAHAFEQRLELCGPLGKLVCEDPRISVVSVDSDKGTTSSRRFSHFSDRYRDAYAAEMDNLAGILTANAEPVCSLNDGLMAFELSQRVSAVARTMTAD</sequence>
<evidence type="ECO:0000259" key="4">
    <source>
        <dbReference type="Pfam" id="PF22725"/>
    </source>
</evidence>
<name>A0A1S7SAH0_AGRTU</name>
<protein>
    <submittedName>
        <fullName evidence="5">Putative dehydrogenases MviM</fullName>
    </submittedName>
</protein>
<gene>
    <name evidence="5" type="ORF">AGR4C_pa50005</name>
</gene>
<dbReference type="RefSeq" id="WP_080867527.1">
    <property type="nucleotide sequence ID" value="NZ_LT009732.1"/>
</dbReference>
<dbReference type="GO" id="GO:0000166">
    <property type="term" value="F:nucleotide binding"/>
    <property type="evidence" value="ECO:0007669"/>
    <property type="project" value="InterPro"/>
</dbReference>
<evidence type="ECO:0000313" key="5">
    <source>
        <dbReference type="EMBL" id="CUX65327.1"/>
    </source>
</evidence>
<organism evidence="5 6">
    <name type="scientific">Agrobacterium tumefaciens str. Kerr 14</name>
    <dbReference type="NCBI Taxonomy" id="1183424"/>
    <lineage>
        <taxon>Bacteria</taxon>
        <taxon>Pseudomonadati</taxon>
        <taxon>Pseudomonadota</taxon>
        <taxon>Alphaproteobacteria</taxon>
        <taxon>Hyphomicrobiales</taxon>
        <taxon>Rhizobiaceae</taxon>
        <taxon>Rhizobium/Agrobacterium group</taxon>
        <taxon>Agrobacterium</taxon>
        <taxon>Agrobacterium tumefaciens complex</taxon>
    </lineage>
</organism>
<keyword evidence="2" id="KW-0560">Oxidoreductase</keyword>
<dbReference type="PANTHER" id="PTHR42840">
    <property type="entry name" value="NAD(P)-BINDING ROSSMANN-FOLD SUPERFAMILY PROTEIN-RELATED"/>
    <property type="match status" value="1"/>
</dbReference>
<evidence type="ECO:0000256" key="2">
    <source>
        <dbReference type="ARBA" id="ARBA00023002"/>
    </source>
</evidence>
<dbReference type="EMBL" id="FBWC01000036">
    <property type="protein sequence ID" value="CUX65327.1"/>
    <property type="molecule type" value="Genomic_DNA"/>
</dbReference>
<dbReference type="Proteomes" id="UP000191897">
    <property type="component" value="Unassembled WGS sequence"/>
</dbReference>
<evidence type="ECO:0000259" key="3">
    <source>
        <dbReference type="Pfam" id="PF01408"/>
    </source>
</evidence>
<dbReference type="Pfam" id="PF22725">
    <property type="entry name" value="GFO_IDH_MocA_C3"/>
    <property type="match status" value="1"/>
</dbReference>
<dbReference type="AlphaFoldDB" id="A0A1S7SAH0"/>
<comment type="similarity">
    <text evidence="1">Belongs to the Gfo/Idh/MocA family.</text>
</comment>
<reference evidence="5 6" key="1">
    <citation type="submission" date="2016-01" db="EMBL/GenBank/DDBJ databases">
        <authorList>
            <person name="Oliw E.H."/>
        </authorList>
    </citation>
    <scope>NUCLEOTIDE SEQUENCE [LARGE SCALE GENOMIC DNA]</scope>
    <source>
        <strain evidence="5 6">Kerr 14</strain>
    </source>
</reference>
<dbReference type="GO" id="GO:0005737">
    <property type="term" value="C:cytoplasm"/>
    <property type="evidence" value="ECO:0007669"/>
    <property type="project" value="TreeGrafter"/>
</dbReference>
<evidence type="ECO:0000313" key="6">
    <source>
        <dbReference type="Proteomes" id="UP000191897"/>
    </source>
</evidence>
<dbReference type="InterPro" id="IPR000683">
    <property type="entry name" value="Gfo/Idh/MocA-like_OxRdtase_N"/>
</dbReference>
<dbReference type="InterPro" id="IPR055170">
    <property type="entry name" value="GFO_IDH_MocA-like_dom"/>
</dbReference>
<dbReference type="Gene3D" id="3.30.360.10">
    <property type="entry name" value="Dihydrodipicolinate Reductase, domain 2"/>
    <property type="match status" value="1"/>
</dbReference>
<dbReference type="InterPro" id="IPR036291">
    <property type="entry name" value="NAD(P)-bd_dom_sf"/>
</dbReference>
<dbReference type="SUPFAM" id="SSF55347">
    <property type="entry name" value="Glyceraldehyde-3-phosphate dehydrogenase-like, C-terminal domain"/>
    <property type="match status" value="1"/>
</dbReference>
<dbReference type="SUPFAM" id="SSF51735">
    <property type="entry name" value="NAD(P)-binding Rossmann-fold domains"/>
    <property type="match status" value="1"/>
</dbReference>
<dbReference type="Pfam" id="PF01408">
    <property type="entry name" value="GFO_IDH_MocA"/>
    <property type="match status" value="1"/>
</dbReference>
<accession>A0A1S7SAH0</accession>
<dbReference type="PANTHER" id="PTHR42840:SF3">
    <property type="entry name" value="BINDING ROSSMANN FOLD OXIDOREDUCTASE, PUTATIVE (AFU_ORTHOLOGUE AFUA_2G10240)-RELATED"/>
    <property type="match status" value="1"/>
</dbReference>